<sequence length="500" mass="55129">MHLTSSLLFTSALLAGGINASPATNAYRRQNANMRTIIGDTTPVLSNSTMIRYPDSDGFFGVTERWDVYRPPSYQAAISPTTEADIVSLVKMAKQHNIPFLATGGRHGYGTTLGNCKEGLAIDLSHFKDVKLDKKKQTVTIGPGVVFADVFPVVHDAGFQIQTGTCSCVGMIGATIGAGIGRLDGVHGLVIDALESVRMVTANGEIVEASKTKNPELFWGIRGAGANFGIITQATYKMHKNMGDIISFDLIYEPEKNVTLFNTIANMYLPPGLTVETIMSYNQTTEKPTLIISSTYAGGSEAEARRWMQPLLRLNPWYTDIKPIPWKRMSTDTTLGLDKEVCANSQIYDVYGVNLRRHDANTWVKTFNKLAKFWNQQPAAQSSVVVLETWPNQAVVAVPDSQTAYPWRDATTYVMIQMRWDAPGNPVEAAADAMGRELRDDYAKTSGYNGLTVYVNYAHGDETPEQIYGRNKLPRLAKLKKQYDPSSVFGFHNPLPTSYP</sequence>
<dbReference type="Proteomes" id="UP000433876">
    <property type="component" value="Unassembled WGS sequence"/>
</dbReference>
<evidence type="ECO:0000256" key="2">
    <source>
        <dbReference type="ARBA" id="ARBA00005466"/>
    </source>
</evidence>
<evidence type="ECO:0000256" key="5">
    <source>
        <dbReference type="ARBA" id="ARBA00023002"/>
    </source>
</evidence>
<evidence type="ECO:0000313" key="9">
    <source>
        <dbReference type="Proteomes" id="UP000433876"/>
    </source>
</evidence>
<dbReference type="PANTHER" id="PTHR42973">
    <property type="entry name" value="BINDING OXIDOREDUCTASE, PUTATIVE (AFU_ORTHOLOGUE AFUA_1G17690)-RELATED"/>
    <property type="match status" value="1"/>
</dbReference>
<dbReference type="InterPro" id="IPR006094">
    <property type="entry name" value="Oxid_FAD_bind_N"/>
</dbReference>
<dbReference type="Gene3D" id="3.30.465.10">
    <property type="match status" value="1"/>
</dbReference>
<evidence type="ECO:0000259" key="7">
    <source>
        <dbReference type="PROSITE" id="PS51387"/>
    </source>
</evidence>
<protein>
    <recommendedName>
        <fullName evidence="7">FAD-binding PCMH-type domain-containing protein</fullName>
    </recommendedName>
</protein>
<dbReference type="InterPro" id="IPR036318">
    <property type="entry name" value="FAD-bd_PCMH-like_sf"/>
</dbReference>
<evidence type="ECO:0000256" key="1">
    <source>
        <dbReference type="ARBA" id="ARBA00001974"/>
    </source>
</evidence>
<proteinExistence type="inferred from homology"/>
<comment type="caution">
    <text evidence="8">The sequence shown here is derived from an EMBL/GenBank/DDBJ whole genome shotgun (WGS) entry which is preliminary data.</text>
</comment>
<evidence type="ECO:0000313" key="8">
    <source>
        <dbReference type="EMBL" id="KAA8635425.1"/>
    </source>
</evidence>
<dbReference type="AlphaFoldDB" id="A0A8S9A485"/>
<organism evidence="8 9">
    <name type="scientific">Sordaria macrospora</name>
    <dbReference type="NCBI Taxonomy" id="5147"/>
    <lineage>
        <taxon>Eukaryota</taxon>
        <taxon>Fungi</taxon>
        <taxon>Dikarya</taxon>
        <taxon>Ascomycota</taxon>
        <taxon>Pezizomycotina</taxon>
        <taxon>Sordariomycetes</taxon>
        <taxon>Sordariomycetidae</taxon>
        <taxon>Sordariales</taxon>
        <taxon>Sordariaceae</taxon>
        <taxon>Sordaria</taxon>
    </lineage>
</organism>
<keyword evidence="3" id="KW-0285">Flavoprotein</keyword>
<dbReference type="Gene3D" id="3.40.462.20">
    <property type="match status" value="1"/>
</dbReference>
<dbReference type="InterPro" id="IPR016169">
    <property type="entry name" value="FAD-bd_PCMH_sub2"/>
</dbReference>
<feature type="chain" id="PRO_5035732124" description="FAD-binding PCMH-type domain-containing protein" evidence="6">
    <location>
        <begin position="21"/>
        <end position="500"/>
    </location>
</feature>
<dbReference type="GO" id="GO:0071949">
    <property type="term" value="F:FAD binding"/>
    <property type="evidence" value="ECO:0007669"/>
    <property type="project" value="InterPro"/>
</dbReference>
<dbReference type="InterPro" id="IPR012951">
    <property type="entry name" value="BBE"/>
</dbReference>
<evidence type="ECO:0000256" key="4">
    <source>
        <dbReference type="ARBA" id="ARBA00022827"/>
    </source>
</evidence>
<feature type="domain" description="FAD-binding PCMH-type" evidence="7">
    <location>
        <begin position="69"/>
        <end position="241"/>
    </location>
</feature>
<feature type="signal peptide" evidence="6">
    <location>
        <begin position="1"/>
        <end position="20"/>
    </location>
</feature>
<dbReference type="SUPFAM" id="SSF56176">
    <property type="entry name" value="FAD-binding/transporter-associated domain-like"/>
    <property type="match status" value="1"/>
</dbReference>
<comment type="similarity">
    <text evidence="2">Belongs to the oxygen-dependent FAD-linked oxidoreductase family.</text>
</comment>
<dbReference type="PROSITE" id="PS51387">
    <property type="entry name" value="FAD_PCMH"/>
    <property type="match status" value="1"/>
</dbReference>
<dbReference type="InterPro" id="IPR016166">
    <property type="entry name" value="FAD-bd_PCMH"/>
</dbReference>
<keyword evidence="5" id="KW-0560">Oxidoreductase</keyword>
<dbReference type="InterPro" id="IPR050416">
    <property type="entry name" value="FAD-linked_Oxidoreductase"/>
</dbReference>
<reference evidence="8 9" key="1">
    <citation type="submission" date="2017-07" db="EMBL/GenBank/DDBJ databases">
        <title>Genome sequence of the Sordaria macrospora wild type strain R19027.</title>
        <authorList>
            <person name="Nowrousian M."/>
            <person name="Teichert I."/>
            <person name="Kueck U."/>
        </authorList>
    </citation>
    <scope>NUCLEOTIDE SEQUENCE [LARGE SCALE GENOMIC DNA]</scope>
    <source>
        <strain evidence="8 9">R19027</strain>
        <tissue evidence="8">Mycelium</tissue>
    </source>
</reference>
<dbReference type="Pfam" id="PF01565">
    <property type="entry name" value="FAD_binding_4"/>
    <property type="match status" value="1"/>
</dbReference>
<keyword evidence="6" id="KW-0732">Signal</keyword>
<dbReference type="EMBL" id="NMPR01000012">
    <property type="protein sequence ID" value="KAA8635425.1"/>
    <property type="molecule type" value="Genomic_DNA"/>
</dbReference>
<dbReference type="OMA" id="MAKQHNI"/>
<comment type="cofactor">
    <cofactor evidence="1">
        <name>FAD</name>
        <dbReference type="ChEBI" id="CHEBI:57692"/>
    </cofactor>
</comment>
<name>A0A8S9A485_SORMA</name>
<accession>A0A8S9A485</accession>
<evidence type="ECO:0000256" key="6">
    <source>
        <dbReference type="SAM" id="SignalP"/>
    </source>
</evidence>
<evidence type="ECO:0000256" key="3">
    <source>
        <dbReference type="ARBA" id="ARBA00022630"/>
    </source>
</evidence>
<dbReference type="Pfam" id="PF08031">
    <property type="entry name" value="BBE"/>
    <property type="match status" value="1"/>
</dbReference>
<dbReference type="GO" id="GO:0016491">
    <property type="term" value="F:oxidoreductase activity"/>
    <property type="evidence" value="ECO:0007669"/>
    <property type="project" value="UniProtKB-KW"/>
</dbReference>
<dbReference type="VEuPathDB" id="FungiDB:SMAC_00521"/>
<gene>
    <name evidence="8" type="ORF">SMACR_00521</name>
</gene>
<dbReference type="PANTHER" id="PTHR42973:SF9">
    <property type="entry name" value="FAD-BINDING PCMH-TYPE DOMAIN-CONTAINING PROTEIN-RELATED"/>
    <property type="match status" value="1"/>
</dbReference>
<keyword evidence="4" id="KW-0274">FAD</keyword>